<feature type="region of interest" description="Disordered" evidence="2">
    <location>
        <begin position="157"/>
        <end position="183"/>
    </location>
</feature>
<proteinExistence type="predicted"/>
<reference evidence="3 4" key="1">
    <citation type="journal article" date="2015" name="Stand. Genomic Sci.">
        <title>High quality draft genome sequence of the moderately halophilic bacterium Pontibacillus yanchengensis Y32(T) and comparison among Pontibacillus genomes.</title>
        <authorList>
            <person name="Huang J."/>
            <person name="Qiao Z.X."/>
            <person name="Tang J.W."/>
            <person name="Wang G."/>
        </authorList>
    </citation>
    <scope>NUCLEOTIDE SEQUENCE [LARGE SCALE GENOMIC DNA]</scope>
    <source>
        <strain evidence="3 4">Y32</strain>
    </source>
</reference>
<evidence type="ECO:0000313" key="4">
    <source>
        <dbReference type="Proteomes" id="UP000030147"/>
    </source>
</evidence>
<evidence type="ECO:0000313" key="3">
    <source>
        <dbReference type="EMBL" id="KGP71289.1"/>
    </source>
</evidence>
<name>A0A0A2T719_9BACI</name>
<dbReference type="OrthoDB" id="2937273at2"/>
<protein>
    <recommendedName>
        <fullName evidence="5">HTH merR-type domain-containing protein</fullName>
    </recommendedName>
</protein>
<comment type="caution">
    <text evidence="3">The sequence shown here is derived from an EMBL/GenBank/DDBJ whole genome shotgun (WGS) entry which is preliminary data.</text>
</comment>
<dbReference type="STRING" id="1385514.N782_20185"/>
<accession>A0A0A2T719</accession>
<gene>
    <name evidence="3" type="ORF">N782_20185</name>
</gene>
<dbReference type="EMBL" id="AVBF01000072">
    <property type="protein sequence ID" value="KGP71289.1"/>
    <property type="molecule type" value="Genomic_DNA"/>
</dbReference>
<evidence type="ECO:0000256" key="2">
    <source>
        <dbReference type="SAM" id="MobiDB-lite"/>
    </source>
</evidence>
<dbReference type="RefSeq" id="WP_036823338.1">
    <property type="nucleotide sequence ID" value="NZ_AVBF01000072.1"/>
</dbReference>
<organism evidence="3 4">
    <name type="scientific">Pontibacillus yanchengensis Y32</name>
    <dbReference type="NCBI Taxonomy" id="1385514"/>
    <lineage>
        <taxon>Bacteria</taxon>
        <taxon>Bacillati</taxon>
        <taxon>Bacillota</taxon>
        <taxon>Bacilli</taxon>
        <taxon>Bacillales</taxon>
        <taxon>Bacillaceae</taxon>
        <taxon>Pontibacillus</taxon>
    </lineage>
</organism>
<evidence type="ECO:0008006" key="5">
    <source>
        <dbReference type="Google" id="ProtNLM"/>
    </source>
</evidence>
<feature type="coiled-coil region" evidence="1">
    <location>
        <begin position="92"/>
        <end position="140"/>
    </location>
</feature>
<dbReference type="Proteomes" id="UP000030147">
    <property type="component" value="Unassembled WGS sequence"/>
</dbReference>
<keyword evidence="4" id="KW-1185">Reference proteome</keyword>
<dbReference type="AlphaFoldDB" id="A0A0A2T719"/>
<sequence length="183" mass="21659">MHDDGEINTFLGLTEVQELTGIPKATLKRYLINHQEFIEVKKVGRQNKLKATDLDTVKTIRQLYNDGYKREDINAKFKGPQVMDQLPPHTSNKELGDDVKEIKRLLLSQQRENEQQRQFNEHLLYEIRQLKNELRRFDEERFSSLENELNETIQSLKEVSSSQDAPKGHWFSLSRMFDKQKKE</sequence>
<keyword evidence="1" id="KW-0175">Coiled coil</keyword>
<evidence type="ECO:0000256" key="1">
    <source>
        <dbReference type="SAM" id="Coils"/>
    </source>
</evidence>